<reference evidence="3" key="2">
    <citation type="journal article" date="2007" name="Science">
        <title>Draft genome sequence of the sexually transmitted pathogen Trichomonas vaginalis.</title>
        <authorList>
            <person name="Carlton J.M."/>
            <person name="Hirt R.P."/>
            <person name="Silva J.C."/>
            <person name="Delcher A.L."/>
            <person name="Schatz M."/>
            <person name="Zhao Q."/>
            <person name="Wortman J.R."/>
            <person name="Bidwell S.L."/>
            <person name="Alsmark U.C.M."/>
            <person name="Besteiro S."/>
            <person name="Sicheritz-Ponten T."/>
            <person name="Noel C.J."/>
            <person name="Dacks J.B."/>
            <person name="Foster P.G."/>
            <person name="Simillion C."/>
            <person name="Van de Peer Y."/>
            <person name="Miranda-Saavedra D."/>
            <person name="Barton G.J."/>
            <person name="Westrop G.D."/>
            <person name="Mueller S."/>
            <person name="Dessi D."/>
            <person name="Fiori P.L."/>
            <person name="Ren Q."/>
            <person name="Paulsen I."/>
            <person name="Zhang H."/>
            <person name="Bastida-Corcuera F.D."/>
            <person name="Simoes-Barbosa A."/>
            <person name="Brown M.T."/>
            <person name="Hayes R.D."/>
            <person name="Mukherjee M."/>
            <person name="Okumura C.Y."/>
            <person name="Schneider R."/>
            <person name="Smith A.J."/>
            <person name="Vanacova S."/>
            <person name="Villalvazo M."/>
            <person name="Haas B.J."/>
            <person name="Pertea M."/>
            <person name="Feldblyum T.V."/>
            <person name="Utterback T.R."/>
            <person name="Shu C.L."/>
            <person name="Osoegawa K."/>
            <person name="de Jong P.J."/>
            <person name="Hrdy I."/>
            <person name="Horvathova L."/>
            <person name="Zubacova Z."/>
            <person name="Dolezal P."/>
            <person name="Malik S.B."/>
            <person name="Logsdon J.M. Jr."/>
            <person name="Henze K."/>
            <person name="Gupta A."/>
            <person name="Wang C.C."/>
            <person name="Dunne R.L."/>
            <person name="Upcroft J.A."/>
            <person name="Upcroft P."/>
            <person name="White O."/>
            <person name="Salzberg S.L."/>
            <person name="Tang P."/>
            <person name="Chiu C.-H."/>
            <person name="Lee Y.-S."/>
            <person name="Embley T.M."/>
            <person name="Coombs G.H."/>
            <person name="Mottram J.C."/>
            <person name="Tachezy J."/>
            <person name="Fraser-Liggett C.M."/>
            <person name="Johnson P.J."/>
        </authorList>
    </citation>
    <scope>NUCLEOTIDE SEQUENCE [LARGE SCALE GENOMIC DNA]</scope>
    <source>
        <strain evidence="3">G3</strain>
    </source>
</reference>
<gene>
    <name evidence="3" type="ORF">TVAG_036740</name>
</gene>
<name>A2FXJ5_TRIV3</name>
<evidence type="ECO:0000256" key="1">
    <source>
        <dbReference type="SAM" id="MobiDB-lite"/>
    </source>
</evidence>
<reference evidence="3" key="1">
    <citation type="submission" date="2006-10" db="EMBL/GenBank/DDBJ databases">
        <authorList>
            <person name="Amadeo P."/>
            <person name="Zhao Q."/>
            <person name="Wortman J."/>
            <person name="Fraser-Liggett C."/>
            <person name="Carlton J."/>
        </authorList>
    </citation>
    <scope>NUCLEOTIDE SEQUENCE</scope>
    <source>
        <strain evidence="3">G3</strain>
    </source>
</reference>
<feature type="transmembrane region" description="Helical" evidence="2">
    <location>
        <begin position="180"/>
        <end position="203"/>
    </location>
</feature>
<feature type="compositionally biased region" description="Polar residues" evidence="1">
    <location>
        <begin position="34"/>
        <end position="44"/>
    </location>
</feature>
<dbReference type="InParanoid" id="A2FXJ5"/>
<dbReference type="EMBL" id="DS114114">
    <property type="protein sequence ID" value="EAX90362.1"/>
    <property type="molecule type" value="Genomic_DNA"/>
</dbReference>
<dbReference type="VEuPathDB" id="TrichDB:TVAG_036740"/>
<organism evidence="3 4">
    <name type="scientific">Trichomonas vaginalis (strain ATCC PRA-98 / G3)</name>
    <dbReference type="NCBI Taxonomy" id="412133"/>
    <lineage>
        <taxon>Eukaryota</taxon>
        <taxon>Metamonada</taxon>
        <taxon>Parabasalia</taxon>
        <taxon>Trichomonadida</taxon>
        <taxon>Trichomonadidae</taxon>
        <taxon>Trichomonas</taxon>
    </lineage>
</organism>
<keyword evidence="4" id="KW-1185">Reference proteome</keyword>
<sequence length="208" mass="23846">MEDQRDISDKQFLYSPPQNLNIPSPYHVNDIENPDSSLSNSENTNQRQIYIETSSNDLSMEESSENTEINPYFEKDDPDILAKVSKYQQNDYYQDYSAVEHDFPQYMKGKYNPSESIPFYQQPELLHIASSGNYNESVDDKTSNAVICLICLLSILFAPIGLIFLCIFKKNKKIFSPLRPCVVIGFGIVVFIIFVIISGSYIYDPHSH</sequence>
<feature type="region of interest" description="Disordered" evidence="1">
    <location>
        <begin position="1"/>
        <end position="44"/>
    </location>
</feature>
<protein>
    <submittedName>
        <fullName evidence="3">Uncharacterized protein</fullName>
    </submittedName>
</protein>
<accession>A2FXJ5</accession>
<proteinExistence type="predicted"/>
<feature type="transmembrane region" description="Helical" evidence="2">
    <location>
        <begin position="144"/>
        <end position="168"/>
    </location>
</feature>
<dbReference type="KEGG" id="tva:75667811"/>
<dbReference type="RefSeq" id="XP_001303292.1">
    <property type="nucleotide sequence ID" value="XM_001303291.1"/>
</dbReference>
<evidence type="ECO:0000313" key="4">
    <source>
        <dbReference type="Proteomes" id="UP000001542"/>
    </source>
</evidence>
<evidence type="ECO:0000313" key="3">
    <source>
        <dbReference type="EMBL" id="EAX90362.1"/>
    </source>
</evidence>
<dbReference type="Proteomes" id="UP000001542">
    <property type="component" value="Unassembled WGS sequence"/>
</dbReference>
<evidence type="ECO:0000256" key="2">
    <source>
        <dbReference type="SAM" id="Phobius"/>
    </source>
</evidence>
<keyword evidence="2" id="KW-0472">Membrane</keyword>
<dbReference type="AlphaFoldDB" id="A2FXJ5"/>
<dbReference type="VEuPathDB" id="TrichDB:TVAGG3_0708060"/>
<keyword evidence="2" id="KW-0812">Transmembrane</keyword>
<keyword evidence="2" id="KW-1133">Transmembrane helix</keyword>